<dbReference type="SUPFAM" id="SSF102705">
    <property type="entry name" value="NIF3 (NGG1p interacting factor 3)-like"/>
    <property type="match status" value="1"/>
</dbReference>
<proteinExistence type="predicted"/>
<evidence type="ECO:0000313" key="2">
    <source>
        <dbReference type="Proteomes" id="UP000231183"/>
    </source>
</evidence>
<organism evidence="1 2">
    <name type="scientific">Candidatus Magasanikbacteria bacterium CG10_big_fil_rev_8_21_14_0_10_40_10</name>
    <dbReference type="NCBI Taxonomy" id="1974648"/>
    <lineage>
        <taxon>Bacteria</taxon>
        <taxon>Candidatus Magasanikiibacteriota</taxon>
    </lineage>
</organism>
<reference evidence="2" key="1">
    <citation type="submission" date="2017-09" db="EMBL/GenBank/DDBJ databases">
        <title>Depth-based differentiation of microbial function through sediment-hosted aquifers and enrichment of novel symbionts in the deep terrestrial subsurface.</title>
        <authorList>
            <person name="Probst A.J."/>
            <person name="Ladd B."/>
            <person name="Jarett J.K."/>
            <person name="Geller-Mcgrath D.E."/>
            <person name="Sieber C.M.K."/>
            <person name="Emerson J.B."/>
            <person name="Anantharaman K."/>
            <person name="Thomas B.C."/>
            <person name="Malmstrom R."/>
            <person name="Stieglmeier M."/>
            <person name="Klingl A."/>
            <person name="Woyke T."/>
            <person name="Ryan C.M."/>
            <person name="Banfield J.F."/>
        </authorList>
    </citation>
    <scope>NUCLEOTIDE SEQUENCE [LARGE SCALE GENOMIC DNA]</scope>
</reference>
<sequence>MVTVEQIFALGVKNGIKADPRGIKGVENHLKQMKKSYDELKPKEKEYFDQENLINPYPDSRIHCGNRKQKVKRVLAGIDIGAGEILLASQLNERKKPIDLIIAHHPTGQSLAGLHSVMDMFVEVYVKLGMPVHVAEKLMEKRVAEVGRGVHPINHYQVIDIAKALGINLMNTHTITDNLVKEFLRRYLDKQNPSTLGEMIEALLELPEYKQAKKLGAGPVLFAGNPKHRVGRYLLEMTGGTNPSDEVYKQLSRYGVSTIVGMHMKDTGREQADKFYMNVVIAGHIASDSLGMNLFLDELERQGIEIVPCSGLIRVSRVKNK</sequence>
<protein>
    <submittedName>
        <fullName evidence="1">NGG1p interacting factor NIF3</fullName>
    </submittedName>
</protein>
<dbReference type="EMBL" id="PFBX01000026">
    <property type="protein sequence ID" value="PIT87468.1"/>
    <property type="molecule type" value="Genomic_DNA"/>
</dbReference>
<evidence type="ECO:0000313" key="1">
    <source>
        <dbReference type="EMBL" id="PIT87468.1"/>
    </source>
</evidence>
<name>A0A2M6W3W4_9BACT</name>
<gene>
    <name evidence="1" type="ORF">COU31_02770</name>
</gene>
<accession>A0A2M6W3W4</accession>
<comment type="caution">
    <text evidence="1">The sequence shown here is derived from an EMBL/GenBank/DDBJ whole genome shotgun (WGS) entry which is preliminary data.</text>
</comment>
<dbReference type="AlphaFoldDB" id="A0A2M6W3W4"/>
<dbReference type="Proteomes" id="UP000231183">
    <property type="component" value="Unassembled WGS sequence"/>
</dbReference>
<dbReference type="InterPro" id="IPR036069">
    <property type="entry name" value="DUF34/NIF3_sf"/>
</dbReference>